<protein>
    <recommendedName>
        <fullName evidence="1">ATP-dependent DNA helicase</fullName>
        <ecNumber evidence="1">5.6.2.3</ecNumber>
    </recommendedName>
</protein>
<dbReference type="GO" id="GO:0006281">
    <property type="term" value="P:DNA repair"/>
    <property type="evidence" value="ECO:0007669"/>
    <property type="project" value="UniProtKB-KW"/>
</dbReference>
<feature type="compositionally biased region" description="Acidic residues" evidence="2">
    <location>
        <begin position="99"/>
        <end position="108"/>
    </location>
</feature>
<keyword evidence="1" id="KW-0227">DNA damage</keyword>
<keyword evidence="7" id="KW-1185">Reference proteome</keyword>
<organism evidence="6 7">
    <name type="scientific">Hermanssonia centrifuga</name>
    <dbReference type="NCBI Taxonomy" id="98765"/>
    <lineage>
        <taxon>Eukaryota</taxon>
        <taxon>Fungi</taxon>
        <taxon>Dikarya</taxon>
        <taxon>Basidiomycota</taxon>
        <taxon>Agaricomycotina</taxon>
        <taxon>Agaricomycetes</taxon>
        <taxon>Polyporales</taxon>
        <taxon>Meruliaceae</taxon>
        <taxon>Hermanssonia</taxon>
    </lineage>
</organism>
<feature type="region of interest" description="Disordered" evidence="2">
    <location>
        <begin position="99"/>
        <end position="118"/>
    </location>
</feature>
<feature type="domain" description="DUF6570" evidence="5">
    <location>
        <begin position="225"/>
        <end position="370"/>
    </location>
</feature>
<accession>A0A4S4KR69</accession>
<evidence type="ECO:0000259" key="5">
    <source>
        <dbReference type="Pfam" id="PF20209"/>
    </source>
</evidence>
<dbReference type="EMBL" id="SGPJ01000083">
    <property type="protein sequence ID" value="THG99349.1"/>
    <property type="molecule type" value="Genomic_DNA"/>
</dbReference>
<dbReference type="InterPro" id="IPR027417">
    <property type="entry name" value="P-loop_NTPase"/>
</dbReference>
<dbReference type="GO" id="GO:0016887">
    <property type="term" value="F:ATP hydrolysis activity"/>
    <property type="evidence" value="ECO:0007669"/>
    <property type="project" value="RHEA"/>
</dbReference>
<feature type="domain" description="DNA helicase Pif1-like DEAD-box helicase" evidence="3">
    <location>
        <begin position="1043"/>
        <end position="1178"/>
    </location>
</feature>
<dbReference type="PANTHER" id="PTHR47642:SF6">
    <property type="entry name" value="ATP-DEPENDENT DNA HELICASE"/>
    <property type="match status" value="1"/>
</dbReference>
<dbReference type="SUPFAM" id="SSF52540">
    <property type="entry name" value="P-loop containing nucleoside triphosphate hydrolases"/>
    <property type="match status" value="2"/>
</dbReference>
<evidence type="ECO:0000259" key="4">
    <source>
        <dbReference type="Pfam" id="PF14214"/>
    </source>
</evidence>
<proteinExistence type="inferred from homology"/>
<dbReference type="GO" id="GO:0006310">
    <property type="term" value="P:DNA recombination"/>
    <property type="evidence" value="ECO:0007669"/>
    <property type="project" value="UniProtKB-KW"/>
</dbReference>
<dbReference type="Pfam" id="PF05970">
    <property type="entry name" value="PIF1"/>
    <property type="match status" value="1"/>
</dbReference>
<keyword evidence="1" id="KW-0234">DNA repair</keyword>
<dbReference type="InterPro" id="IPR046700">
    <property type="entry name" value="DUF6570"/>
</dbReference>
<dbReference type="Gene3D" id="3.40.50.300">
    <property type="entry name" value="P-loop containing nucleotide triphosphate hydrolases"/>
    <property type="match status" value="1"/>
</dbReference>
<comment type="similarity">
    <text evidence="1">Belongs to the helicase family.</text>
</comment>
<evidence type="ECO:0000256" key="2">
    <source>
        <dbReference type="SAM" id="MobiDB-lite"/>
    </source>
</evidence>
<comment type="caution">
    <text evidence="6">The sequence shown here is derived from an EMBL/GenBank/DDBJ whole genome shotgun (WGS) entry which is preliminary data.</text>
</comment>
<evidence type="ECO:0000259" key="3">
    <source>
        <dbReference type="Pfam" id="PF05970"/>
    </source>
</evidence>
<dbReference type="PANTHER" id="PTHR47642">
    <property type="entry name" value="ATP-DEPENDENT DNA HELICASE"/>
    <property type="match status" value="1"/>
</dbReference>
<dbReference type="GO" id="GO:0043139">
    <property type="term" value="F:5'-3' DNA helicase activity"/>
    <property type="evidence" value="ECO:0007669"/>
    <property type="project" value="UniProtKB-EC"/>
</dbReference>
<keyword evidence="1" id="KW-0067">ATP-binding</keyword>
<comment type="catalytic activity">
    <reaction evidence="1">
        <text>ATP + H2O = ADP + phosphate + H(+)</text>
        <dbReference type="Rhea" id="RHEA:13065"/>
        <dbReference type="ChEBI" id="CHEBI:15377"/>
        <dbReference type="ChEBI" id="CHEBI:15378"/>
        <dbReference type="ChEBI" id="CHEBI:30616"/>
        <dbReference type="ChEBI" id="CHEBI:43474"/>
        <dbReference type="ChEBI" id="CHEBI:456216"/>
        <dbReference type="EC" id="5.6.2.3"/>
    </reaction>
</comment>
<dbReference type="Pfam" id="PF14214">
    <property type="entry name" value="Helitron_like_N"/>
    <property type="match status" value="1"/>
</dbReference>
<dbReference type="GO" id="GO:0005524">
    <property type="term" value="F:ATP binding"/>
    <property type="evidence" value="ECO:0007669"/>
    <property type="project" value="UniProtKB-KW"/>
</dbReference>
<evidence type="ECO:0000313" key="7">
    <source>
        <dbReference type="Proteomes" id="UP000309038"/>
    </source>
</evidence>
<feature type="domain" description="Helitron helicase-like" evidence="4">
    <location>
        <begin position="437"/>
        <end position="507"/>
    </location>
</feature>
<sequence>MSVSSDAIDELSELTIKEILVRFKGILSFSREDHQSKESVVQRILQDGAPEQIAFLRAAGRDKREEKAQRHVIFSAKRKQTKRLFSRRTARRLDEEEIWREEEEEESTEVGRGAGEERKSHFLEVPDEETVKHCYQAFYEATGNTAVAHLICSVCAREVPAAAVTAFPLQSLPNADRLVPKKAHPAHHLVEGKLLEPAGILEKPSGVFVRVCTSCLKDLKAKDDKPPKISLANGLWIGKVPWQLQTLSFPEQLLVALLYPRVYVFKLFPKKIGGTRDASTLQRGMRGTVSTYELNIDGVADMVQGNLLPRPAAVLASVISVTFIGLGQLPKRWLHSMFRVRRQAVFEALRWLKENNQKYYGQIEISSERIAALPEDDVPDKVLGVVRQSEDIGVVDQESDGYVPTEEDNTEADVDSAPQAGEEIDLDNFIATAGPSKEKRAQNIAADPYAAAKFFHFLIRAILQALFGVDATRYQVKSGSGILGRVSAYFGTVESQGRGSLHLHMLVWLKDAPNADEMHDLLKSESFRELIRAYIRANLRAYVPGLESTDSVKNIPNETEIAYSRPPNPDEDDYDNQLVEFEQRVVRAKQVHTCAPRRCLIFDKYSRLKCKRKAPFTCAEDDFVDEAGNWGSKRLFPYMNGWIPGVSSHLKKLLQKQRERMMTSTVTLAADRGGKVYTKSQRVDYALRGEELADRNVINFFVDTYEELIKKAKRNRTSPDADSEIHDEDSDIHRKAGRRPNIRVRYVASHPKYKSIHRVLRSKGHNALPNFIGQYFPRRDDPEVYPFYCACMLILLKPWRDIRNDLKLPSESWESAFQKFVEVNATKKIKNILAGIHYFHECSNAAQQARAGDDNPPGDGHPTVEHADELNEFDLGEDIGEDPDAVEYTEEGLARFIASQKTWREENHGLHAVAQARQAKIFKNDDSSWMVSGSDRPPVNATGDDLNKLLIWKEHMNADVNTQNQGVDVPAETDQTVLPAVGRVQLPRDQDPSPSVVPEPCLSEASLSGVDPSQLKRDQLRAYDIVTWHLNRTLAGDQPPPLQMIIHGEGGTGKSKVIQTITEYFAHRGAKHMLIKAAYTGVAASLIDGKTTHVIGMISRNSKNGLSDDLKAKLQAFWKYYAYLIIDEISMISKPFLAQLSRNIGIGKQKPGVSNCDLSFGGINVVFCGDFHQFPPVAVGLSDALYYPTNMARESTDAHLGRGIYDEFTTVVVLREQVRCTDPRWHRFLQNLRYGRVQPDDLAMLRSLVVTNPLCEATDFQMAPWDDAFLVTPRHAVRKLWNDAANRKHCAESGHQLFICPAEDSIKKKPLTMRERFCVAGRHISEDGTKKRQRDGLPDVVELAVGMKVMVTFNVQTDLDITNGARGAIQDIILHPDEPPVPPNTPVVKLTYLPSYVLVKLNRTRATQLQGLETSVVPIEARLQTFRINVPSKGKKLLTRTVHRRQYPVTAAYGFTDYRSQGQTLPYVLVDIASPPQGKLSLFNLYVALSRSSGRSTIRLLCDFKDDLFQGSHDTQLLWEDDRLDDLDMHTKVWWAQMAPIQAA</sequence>
<reference evidence="6 7" key="1">
    <citation type="submission" date="2019-02" db="EMBL/GenBank/DDBJ databases">
        <title>Genome sequencing of the rare red list fungi Phlebia centrifuga.</title>
        <authorList>
            <person name="Buettner E."/>
            <person name="Kellner H."/>
        </authorList>
    </citation>
    <scope>NUCLEOTIDE SEQUENCE [LARGE SCALE GENOMIC DNA]</scope>
    <source>
        <strain evidence="6 7">DSM 108282</strain>
    </source>
</reference>
<keyword evidence="1" id="KW-0347">Helicase</keyword>
<dbReference type="InterPro" id="IPR010285">
    <property type="entry name" value="DNA_helicase_pif1-like_DEAD"/>
</dbReference>
<dbReference type="GO" id="GO:0000723">
    <property type="term" value="P:telomere maintenance"/>
    <property type="evidence" value="ECO:0007669"/>
    <property type="project" value="InterPro"/>
</dbReference>
<dbReference type="EC" id="5.6.2.3" evidence="1"/>
<dbReference type="InterPro" id="IPR051055">
    <property type="entry name" value="PIF1_helicase"/>
</dbReference>
<keyword evidence="1" id="KW-0547">Nucleotide-binding</keyword>
<evidence type="ECO:0000313" key="6">
    <source>
        <dbReference type="EMBL" id="THG99349.1"/>
    </source>
</evidence>
<dbReference type="Pfam" id="PF20209">
    <property type="entry name" value="DUF6570"/>
    <property type="match status" value="1"/>
</dbReference>
<dbReference type="InterPro" id="IPR025476">
    <property type="entry name" value="Helitron_helicase-like"/>
</dbReference>
<dbReference type="Proteomes" id="UP000309038">
    <property type="component" value="Unassembled WGS sequence"/>
</dbReference>
<comment type="cofactor">
    <cofactor evidence="1">
        <name>Mg(2+)</name>
        <dbReference type="ChEBI" id="CHEBI:18420"/>
    </cofactor>
</comment>
<keyword evidence="1" id="KW-0378">Hydrolase</keyword>
<evidence type="ECO:0000256" key="1">
    <source>
        <dbReference type="RuleBase" id="RU363044"/>
    </source>
</evidence>
<name>A0A4S4KR69_9APHY</name>
<gene>
    <name evidence="6" type="ORF">EW026_g2994</name>
</gene>
<feature type="region of interest" description="Disordered" evidence="2">
    <location>
        <begin position="985"/>
        <end position="1010"/>
    </location>
</feature>
<keyword evidence="1" id="KW-0233">DNA recombination</keyword>